<name>A0A0W0YVY3_9GAMM</name>
<comment type="caution">
    <text evidence="1">The sequence shown here is derived from an EMBL/GenBank/DDBJ whole genome shotgun (WGS) entry which is preliminary data.</text>
</comment>
<gene>
    <name evidence="1" type="ORF">Lsha_1440</name>
</gene>
<dbReference type="InterPro" id="IPR011330">
    <property type="entry name" value="Glyco_hydro/deAcase_b/a-brl"/>
</dbReference>
<evidence type="ECO:0000313" key="2">
    <source>
        <dbReference type="Proteomes" id="UP000054600"/>
    </source>
</evidence>
<proteinExistence type="predicted"/>
<organism evidence="1 2">
    <name type="scientific">Legionella shakespearei DSM 23087</name>
    <dbReference type="NCBI Taxonomy" id="1122169"/>
    <lineage>
        <taxon>Bacteria</taxon>
        <taxon>Pseudomonadati</taxon>
        <taxon>Pseudomonadota</taxon>
        <taxon>Gammaproteobacteria</taxon>
        <taxon>Legionellales</taxon>
        <taxon>Legionellaceae</taxon>
        <taxon>Legionella</taxon>
    </lineage>
</organism>
<protein>
    <recommendedName>
        <fullName evidence="3">Polysaccharide deacetylase</fullName>
    </recommendedName>
</protein>
<dbReference type="EMBL" id="LNYW01000043">
    <property type="protein sequence ID" value="KTD60723.1"/>
    <property type="molecule type" value="Genomic_DNA"/>
</dbReference>
<dbReference type="SUPFAM" id="SSF88713">
    <property type="entry name" value="Glycoside hydrolase/deacetylase"/>
    <property type="match status" value="1"/>
</dbReference>
<evidence type="ECO:0008006" key="3">
    <source>
        <dbReference type="Google" id="ProtNLM"/>
    </source>
</evidence>
<keyword evidence="2" id="KW-1185">Reference proteome</keyword>
<dbReference type="STRING" id="1122169.Lsha_1440"/>
<dbReference type="AlphaFoldDB" id="A0A0W0YVY3"/>
<dbReference type="Gene3D" id="3.20.20.370">
    <property type="entry name" value="Glycoside hydrolase/deacetylase"/>
    <property type="match status" value="1"/>
</dbReference>
<dbReference type="InterPro" id="IPR054492">
    <property type="entry name" value="WbmS-like"/>
</dbReference>
<dbReference type="PATRIC" id="fig|1122169.6.peg.1660"/>
<dbReference type="GO" id="GO:0005975">
    <property type="term" value="P:carbohydrate metabolic process"/>
    <property type="evidence" value="ECO:0007669"/>
    <property type="project" value="InterPro"/>
</dbReference>
<sequence>MELAKSNFPIALTFDIDWAPDFAIRKIVSILEEHNVPGTLFLTHPSIFVESLKDHPLIEFGIHPNFLPRSSHGQSLDEVFDYVLNLCPNTKAIRTHGLFQNSHLYFHILKNYPQIQYDFSLYIPDNPYLTPFTFENEANNSLIRIPYQWEDDLFLLSQANSNKNKPILFDHGSYQIFDFHPIHVYLNSHSLSQYENLKVKIQSSLSCIEEFEAQSYVSERYGVCSQLQTLMTNTTMDRFVFATQIPYLLSHSMDL</sequence>
<dbReference type="Proteomes" id="UP000054600">
    <property type="component" value="Unassembled WGS sequence"/>
</dbReference>
<evidence type="ECO:0000313" key="1">
    <source>
        <dbReference type="EMBL" id="KTD60723.1"/>
    </source>
</evidence>
<accession>A0A0W0YVY3</accession>
<dbReference type="Pfam" id="PF22537">
    <property type="entry name" value="WbmS-like"/>
    <property type="match status" value="1"/>
</dbReference>
<reference evidence="1" key="1">
    <citation type="submission" date="2015-11" db="EMBL/GenBank/DDBJ databases">
        <title>Genomic analysis of 38 Legionella species identifies large and diverse effector repertoires.</title>
        <authorList>
            <person name="Burstein D."/>
            <person name="Amaro F."/>
            <person name="Zusman T."/>
            <person name="Lifshitz Z."/>
            <person name="Cohen O."/>
            <person name="Gilbert J.A."/>
            <person name="Pupko T."/>
            <person name="Shuman H.A."/>
            <person name="Segal G."/>
        </authorList>
    </citation>
    <scope>NUCLEOTIDE SEQUENCE [LARGE SCALE GENOMIC DNA]</scope>
    <source>
        <strain evidence="1">ATCC 49655</strain>
    </source>
</reference>
<dbReference type="eggNOG" id="ENOG50329KE">
    <property type="taxonomic scope" value="Bacteria"/>
</dbReference>